<dbReference type="AlphaFoldDB" id="A0A0V7ZN89"/>
<keyword evidence="2" id="KW-0436">Ligase</keyword>
<dbReference type="GO" id="GO:0005524">
    <property type="term" value="F:ATP binding"/>
    <property type="evidence" value="ECO:0007669"/>
    <property type="project" value="UniProtKB-KW"/>
</dbReference>
<dbReference type="InterPro" id="IPR045851">
    <property type="entry name" value="AMP-bd_C_sf"/>
</dbReference>
<dbReference type="Gene3D" id="3.30.300.30">
    <property type="match status" value="1"/>
</dbReference>
<dbReference type="OrthoDB" id="9803968at2"/>
<name>A0A0V7ZN89_9CYAN</name>
<dbReference type="GO" id="GO:0006631">
    <property type="term" value="P:fatty acid metabolic process"/>
    <property type="evidence" value="ECO:0007669"/>
    <property type="project" value="TreeGrafter"/>
</dbReference>
<dbReference type="Pfam" id="PF13193">
    <property type="entry name" value="AMP-binding_C"/>
    <property type="match status" value="1"/>
</dbReference>
<protein>
    <submittedName>
        <fullName evidence="7">AMP-dependent synthetase</fullName>
    </submittedName>
</protein>
<sequence>MISSDRKNKTLLDLLIGDDEHPALVAPERPTLKYKQLKQQIIDLAAQLNKFGIGCGDRIAIAMTNGPEMVVTFLATAMCGTAAPLNPKYSQAEFAFYYEDLNASALIILDEGIPAAKAALTDNMLLIQAKLQPEGLSFHLQGDTKKDERSTELAQSEDIAMILHTSGTTSRPKRVPIKHRNLAASAGNIIGTYNLTAEDRALCVMPLFHVHGLVASMLSTLSSGGTVIVPVGGFNALEFWKWFAEFQPTWYSAVPTMHQMLLARASRNPEAIAKSKLRFLRSSSSSLPTVVLEKLETTFNAPVLEAYSMTEASHQMTSNPLPPAEHKPGTVGYGFGVEINIMDEAGNLLPQGELGEVVVKAPNVVDGYENNPEANAKAFTNGWFRTGDQGVIDESGYLSLTGRLKELINRGGEKISPLEVDNVILRHPAVEEVLSFAAPHKTLGEDVHAAVVLKENIDEKELRKYCLQYLADFKVPRKFHFLESLPRGATGKPQRLKMAELLKITAEK</sequence>
<evidence type="ECO:0000313" key="8">
    <source>
        <dbReference type="Proteomes" id="UP000053372"/>
    </source>
</evidence>
<dbReference type="InterPro" id="IPR042099">
    <property type="entry name" value="ANL_N_sf"/>
</dbReference>
<gene>
    <name evidence="7" type="ORF">BC008_23400</name>
</gene>
<dbReference type="CDD" id="cd05926">
    <property type="entry name" value="FACL_fum10p_like"/>
    <property type="match status" value="1"/>
</dbReference>
<evidence type="ECO:0000256" key="3">
    <source>
        <dbReference type="ARBA" id="ARBA00022741"/>
    </source>
</evidence>
<evidence type="ECO:0000256" key="2">
    <source>
        <dbReference type="ARBA" id="ARBA00022598"/>
    </source>
</evidence>
<comment type="caution">
    <text evidence="7">The sequence shown here is derived from an EMBL/GenBank/DDBJ whole genome shotgun (WGS) entry which is preliminary data.</text>
</comment>
<keyword evidence="4" id="KW-0067">ATP-binding</keyword>
<dbReference type="SUPFAM" id="SSF56801">
    <property type="entry name" value="Acetyl-CoA synthetase-like"/>
    <property type="match status" value="1"/>
</dbReference>
<dbReference type="GO" id="GO:0031956">
    <property type="term" value="F:medium-chain fatty acid-CoA ligase activity"/>
    <property type="evidence" value="ECO:0007669"/>
    <property type="project" value="TreeGrafter"/>
</dbReference>
<dbReference type="EMBL" id="LMTZ01000102">
    <property type="protein sequence ID" value="KST65921.1"/>
    <property type="molecule type" value="Genomic_DNA"/>
</dbReference>
<keyword evidence="3" id="KW-0547">Nucleotide-binding</keyword>
<dbReference type="Gene3D" id="3.40.50.12780">
    <property type="entry name" value="N-terminal domain of ligase-like"/>
    <property type="match status" value="1"/>
</dbReference>
<evidence type="ECO:0000259" key="6">
    <source>
        <dbReference type="Pfam" id="PF13193"/>
    </source>
</evidence>
<dbReference type="PANTHER" id="PTHR43201">
    <property type="entry name" value="ACYL-COA SYNTHETASE"/>
    <property type="match status" value="1"/>
</dbReference>
<evidence type="ECO:0000313" key="7">
    <source>
        <dbReference type="EMBL" id="KST65921.1"/>
    </source>
</evidence>
<dbReference type="InterPro" id="IPR000873">
    <property type="entry name" value="AMP-dep_synth/lig_dom"/>
</dbReference>
<evidence type="ECO:0000256" key="1">
    <source>
        <dbReference type="ARBA" id="ARBA00006432"/>
    </source>
</evidence>
<accession>A0A0V7ZN89</accession>
<dbReference type="PANTHER" id="PTHR43201:SF5">
    <property type="entry name" value="MEDIUM-CHAIN ACYL-COA LIGASE ACSF2, MITOCHONDRIAL"/>
    <property type="match status" value="1"/>
</dbReference>
<evidence type="ECO:0000259" key="5">
    <source>
        <dbReference type="Pfam" id="PF00501"/>
    </source>
</evidence>
<feature type="domain" description="AMP-dependent synthetase/ligase" evidence="5">
    <location>
        <begin position="20"/>
        <end position="368"/>
    </location>
</feature>
<dbReference type="RefSeq" id="WP_027844989.1">
    <property type="nucleotide sequence ID" value="NZ_LMTZ01000102.1"/>
</dbReference>
<feature type="domain" description="AMP-binding enzyme C-terminal" evidence="6">
    <location>
        <begin position="419"/>
        <end position="492"/>
    </location>
</feature>
<proteinExistence type="inferred from homology"/>
<dbReference type="InterPro" id="IPR020845">
    <property type="entry name" value="AMP-binding_CS"/>
</dbReference>
<evidence type="ECO:0000256" key="4">
    <source>
        <dbReference type="ARBA" id="ARBA00022840"/>
    </source>
</evidence>
<organism evidence="7 8">
    <name type="scientific">Mastigocoleus testarum BC008</name>
    <dbReference type="NCBI Taxonomy" id="371196"/>
    <lineage>
        <taxon>Bacteria</taxon>
        <taxon>Bacillati</taxon>
        <taxon>Cyanobacteriota</taxon>
        <taxon>Cyanophyceae</taxon>
        <taxon>Nostocales</taxon>
        <taxon>Hapalosiphonaceae</taxon>
        <taxon>Mastigocoleus</taxon>
    </lineage>
</organism>
<dbReference type="Pfam" id="PF00501">
    <property type="entry name" value="AMP-binding"/>
    <property type="match status" value="1"/>
</dbReference>
<keyword evidence="8" id="KW-1185">Reference proteome</keyword>
<comment type="similarity">
    <text evidence="1">Belongs to the ATP-dependent AMP-binding enzyme family.</text>
</comment>
<dbReference type="Proteomes" id="UP000053372">
    <property type="component" value="Unassembled WGS sequence"/>
</dbReference>
<reference evidence="7 8" key="1">
    <citation type="journal article" date="2015" name="Genome Announc.">
        <title>Draft Genome of the Euendolithic (true boring) Cyanobacterium Mastigocoleus testarum strain BC008.</title>
        <authorList>
            <person name="Guida B.S."/>
            <person name="Garcia-Pichel F."/>
        </authorList>
    </citation>
    <scope>NUCLEOTIDE SEQUENCE [LARGE SCALE GENOMIC DNA]</scope>
    <source>
        <strain evidence="7 8">BC008</strain>
    </source>
</reference>
<dbReference type="PROSITE" id="PS00455">
    <property type="entry name" value="AMP_BINDING"/>
    <property type="match status" value="1"/>
</dbReference>
<dbReference type="InterPro" id="IPR025110">
    <property type="entry name" value="AMP-bd_C"/>
</dbReference>
<dbReference type="InterPro" id="IPR045310">
    <property type="entry name" value="Pcs60-like"/>
</dbReference>